<accession>A0A6J4H529</accession>
<reference evidence="2" key="1">
    <citation type="submission" date="2020-02" db="EMBL/GenBank/DDBJ databases">
        <authorList>
            <person name="Meier V. D."/>
        </authorList>
    </citation>
    <scope>NUCLEOTIDE SEQUENCE</scope>
    <source>
        <strain evidence="2">AVDCRST_MAG20</strain>
    </source>
</reference>
<evidence type="ECO:0000256" key="1">
    <source>
        <dbReference type="SAM" id="MobiDB-lite"/>
    </source>
</evidence>
<gene>
    <name evidence="2" type="ORF">AVDCRST_MAG20-219</name>
</gene>
<dbReference type="EMBL" id="CADCSY010000009">
    <property type="protein sequence ID" value="CAA9212993.1"/>
    <property type="molecule type" value="Genomic_DNA"/>
</dbReference>
<proteinExistence type="predicted"/>
<organism evidence="2">
    <name type="scientific">uncultured Acidimicrobiales bacterium</name>
    <dbReference type="NCBI Taxonomy" id="310071"/>
    <lineage>
        <taxon>Bacteria</taxon>
        <taxon>Bacillati</taxon>
        <taxon>Actinomycetota</taxon>
        <taxon>Acidimicrobiia</taxon>
        <taxon>Acidimicrobiales</taxon>
        <taxon>environmental samples</taxon>
    </lineage>
</organism>
<dbReference type="AlphaFoldDB" id="A0A6J4H529"/>
<feature type="non-terminal residue" evidence="2">
    <location>
        <position position="1"/>
    </location>
</feature>
<sequence>APRPATPGGRAPPRTRVARARARSRSTPRCPGPARSRDPAGRRRSAGRTRGTSTSSCSRHHAARAPRTSSCRPPL</sequence>
<feature type="compositionally biased region" description="Low complexity" evidence="1">
    <location>
        <begin position="1"/>
        <end position="15"/>
    </location>
</feature>
<name>A0A6J4H529_9ACTN</name>
<evidence type="ECO:0000313" key="2">
    <source>
        <dbReference type="EMBL" id="CAA9212993.1"/>
    </source>
</evidence>
<feature type="compositionally biased region" description="Basic residues" evidence="1">
    <location>
        <begin position="16"/>
        <end position="26"/>
    </location>
</feature>
<feature type="non-terminal residue" evidence="2">
    <location>
        <position position="75"/>
    </location>
</feature>
<feature type="compositionally biased region" description="Low complexity" evidence="1">
    <location>
        <begin position="48"/>
        <end position="57"/>
    </location>
</feature>
<protein>
    <submittedName>
        <fullName evidence="2">Uncharacterized protein</fullName>
    </submittedName>
</protein>
<feature type="region of interest" description="Disordered" evidence="1">
    <location>
        <begin position="1"/>
        <end position="75"/>
    </location>
</feature>